<feature type="compositionally biased region" description="Low complexity" evidence="8">
    <location>
        <begin position="107"/>
        <end position="131"/>
    </location>
</feature>
<feature type="region of interest" description="Disordered" evidence="8">
    <location>
        <begin position="1"/>
        <end position="149"/>
    </location>
</feature>
<feature type="compositionally biased region" description="Low complexity" evidence="8">
    <location>
        <begin position="228"/>
        <end position="255"/>
    </location>
</feature>
<protein>
    <recommendedName>
        <fullName evidence="9">MIF4G domain-containing protein</fullName>
    </recommendedName>
</protein>
<feature type="region of interest" description="Disordered" evidence="8">
    <location>
        <begin position="170"/>
        <end position="269"/>
    </location>
</feature>
<feature type="compositionally biased region" description="Low complexity" evidence="8">
    <location>
        <begin position="174"/>
        <end position="183"/>
    </location>
</feature>
<feature type="region of interest" description="Disordered" evidence="8">
    <location>
        <begin position="363"/>
        <end position="438"/>
    </location>
</feature>
<dbReference type="GO" id="GO:0003743">
    <property type="term" value="F:translation initiation factor activity"/>
    <property type="evidence" value="ECO:0007669"/>
    <property type="project" value="UniProtKB-KW"/>
</dbReference>
<dbReference type="PANTHER" id="PTHR23253">
    <property type="entry name" value="EUKARYOTIC TRANSLATION INITIATION FACTOR 4 GAMMA"/>
    <property type="match status" value="1"/>
</dbReference>
<comment type="similarity">
    <text evidence="2">Belongs to the eukaryotic initiation factor 4G family.</text>
</comment>
<dbReference type="Pfam" id="PF02854">
    <property type="entry name" value="MIF4G"/>
    <property type="match status" value="1"/>
</dbReference>
<keyword evidence="3" id="KW-0963">Cytoplasm</keyword>
<keyword evidence="6" id="KW-0694">RNA-binding</keyword>
<dbReference type="PANTHER" id="PTHR23253:SF9">
    <property type="entry name" value="EUKARYOTIC TRANSLATION INITIATION FACTOR 4 GAMMA 2"/>
    <property type="match status" value="1"/>
</dbReference>
<dbReference type="AlphaFoldDB" id="A0A9W8LET6"/>
<organism evidence="10 11">
    <name type="scientific">Coemansia javaensis</name>
    <dbReference type="NCBI Taxonomy" id="2761396"/>
    <lineage>
        <taxon>Eukaryota</taxon>
        <taxon>Fungi</taxon>
        <taxon>Fungi incertae sedis</taxon>
        <taxon>Zoopagomycota</taxon>
        <taxon>Kickxellomycotina</taxon>
        <taxon>Kickxellomycetes</taxon>
        <taxon>Kickxellales</taxon>
        <taxon>Kickxellaceae</taxon>
        <taxon>Coemansia</taxon>
    </lineage>
</organism>
<accession>A0A9W8LET6</accession>
<evidence type="ECO:0000256" key="7">
    <source>
        <dbReference type="ARBA" id="ARBA00022917"/>
    </source>
</evidence>
<dbReference type="Gene3D" id="1.25.40.180">
    <property type="match status" value="2"/>
</dbReference>
<evidence type="ECO:0000256" key="6">
    <source>
        <dbReference type="ARBA" id="ARBA00022884"/>
    </source>
</evidence>
<evidence type="ECO:0000256" key="8">
    <source>
        <dbReference type="SAM" id="MobiDB-lite"/>
    </source>
</evidence>
<gene>
    <name evidence="10" type="ORF">H4R18_005434</name>
</gene>
<name>A0A9W8LET6_9FUNG</name>
<dbReference type="FunFam" id="1.25.40.180:FF:000020">
    <property type="entry name" value="Eukaryotic translation initiation factor subunit"/>
    <property type="match status" value="1"/>
</dbReference>
<dbReference type="InterPro" id="IPR009818">
    <property type="entry name" value="PAM2_motif"/>
</dbReference>
<evidence type="ECO:0000256" key="1">
    <source>
        <dbReference type="ARBA" id="ARBA00004496"/>
    </source>
</evidence>
<feature type="region of interest" description="Disordered" evidence="8">
    <location>
        <begin position="800"/>
        <end position="844"/>
    </location>
</feature>
<sequence>MSVEQAVPGSSPVPAEICTGDAGHKDSRAPESTGGRRRRRPRRSRRPADAPWPLGGVRSRVRFPERIPAEWATTSHLTDAQVREQQQQQQQQVWSGTQLNPSAKPFVPSSRRTSAVASAAAQVPAPADSPATKPKESLEPNDPSQEGAGAIELCASDNCLACAGADAYADGNTASASENAASSKGPGSLAPDGAVPGNGLDMSDTAVHDSAGSEAADDVKAADDVEAAESAKAAESTEVAESTKAAENAKAADVAETPEAAGEAWDVGNGAPAGVTGLECADEDVPAKAERAASSLRVLTSSEIVGLYSGDSCAPALSGGTLCYPPAFLERFRALCVPPPSLQRSLTDEMFGGIHDVDAVARPALQRPGSFQRSQTLDGREPRSGGFRRTRTFGSAPSLEASPSRDGRVWRNAGSSSSSHREAEAAAAPAPDVKPLAKSAGRYIPRSLRAGAPEDDDAREREIRALLNKLSPDNFDTVSDKLLACANQTASEADSSTLRVLVALVFAKAADEHAWMEMYGRLCVKLIQQTSDDVVGCAAGQDGKPLRGGRLVRACLLRQCQHEFERGWAAEDAATTTSDLRSDEYCEAAATRRRGLGTAHFIGELFQLDVVSADIIYGCLAHLLPDAGPDTPDTAKTETAMRLLEVAGKKLDVPSGNARLDRHMARLQALSQDQRLPQPVRYRLMNAVDLRRDGWVPRIKREQAKTSAEVHTEIQLGKAASARPGVAARPSLNTSASTYSRGEPQRAGDLSRFGNLSRSRQSAGAMALGRNPFGAFAGGSRGWGAGAQSPPRVSPLALARSASGAAGTPRAPPPVRTSNTFDVLAGDGDHGSNRGASEAAPDPAALQRRVRAAISEYVEGAPEADLAAAFAGLDAASLQVAVCEAANVIVDCRAAHVERIAGGMALLREHRALPEDAVVAGLAEYGACLEDVVLDAPDAYLRFGLLAAAARVPLARMPEVLRALDADGPTAAVVAAYLERLVESDGRAQTRAAIAAAGLGATQLGGAAAQGALGLRGLLDLFD</sequence>
<proteinExistence type="inferred from homology"/>
<feature type="compositionally biased region" description="Basic residues" evidence="8">
    <location>
        <begin position="35"/>
        <end position="45"/>
    </location>
</feature>
<evidence type="ECO:0000256" key="5">
    <source>
        <dbReference type="ARBA" id="ARBA00022553"/>
    </source>
</evidence>
<evidence type="ECO:0000256" key="3">
    <source>
        <dbReference type="ARBA" id="ARBA00022490"/>
    </source>
</evidence>
<dbReference type="OrthoDB" id="514777at2759"/>
<dbReference type="Pfam" id="PF07145">
    <property type="entry name" value="PAM2"/>
    <property type="match status" value="1"/>
</dbReference>
<dbReference type="GO" id="GO:0010494">
    <property type="term" value="C:cytoplasmic stress granule"/>
    <property type="evidence" value="ECO:0007669"/>
    <property type="project" value="UniProtKB-ARBA"/>
</dbReference>
<keyword evidence="11" id="KW-1185">Reference proteome</keyword>
<comment type="subcellular location">
    <subcellularLocation>
        <location evidence="1">Cytoplasm</location>
    </subcellularLocation>
</comment>
<dbReference type="SMART" id="SM00543">
    <property type="entry name" value="MIF4G"/>
    <property type="match status" value="1"/>
</dbReference>
<evidence type="ECO:0000313" key="10">
    <source>
        <dbReference type="EMBL" id="KAJ2776889.1"/>
    </source>
</evidence>
<dbReference type="InterPro" id="IPR003890">
    <property type="entry name" value="MIF4G-like_typ-3"/>
</dbReference>
<feature type="region of interest" description="Disordered" evidence="8">
    <location>
        <begin position="706"/>
        <end position="756"/>
    </location>
</feature>
<keyword evidence="4" id="KW-0396">Initiation factor</keyword>
<comment type="caution">
    <text evidence="10">The sequence shown here is derived from an EMBL/GenBank/DDBJ whole genome shotgun (WGS) entry which is preliminary data.</text>
</comment>
<dbReference type="EMBL" id="JANBUL010000327">
    <property type="protein sequence ID" value="KAJ2776889.1"/>
    <property type="molecule type" value="Genomic_DNA"/>
</dbReference>
<evidence type="ECO:0000259" key="9">
    <source>
        <dbReference type="SMART" id="SM00543"/>
    </source>
</evidence>
<keyword evidence="7" id="KW-0648">Protein biosynthesis</keyword>
<dbReference type="GO" id="GO:0003729">
    <property type="term" value="F:mRNA binding"/>
    <property type="evidence" value="ECO:0007669"/>
    <property type="project" value="TreeGrafter"/>
</dbReference>
<reference evidence="10" key="1">
    <citation type="submission" date="2022-07" db="EMBL/GenBank/DDBJ databases">
        <title>Phylogenomic reconstructions and comparative analyses of Kickxellomycotina fungi.</title>
        <authorList>
            <person name="Reynolds N.K."/>
            <person name="Stajich J.E."/>
            <person name="Barry K."/>
            <person name="Grigoriev I.V."/>
            <person name="Crous P."/>
            <person name="Smith M.E."/>
        </authorList>
    </citation>
    <scope>NUCLEOTIDE SEQUENCE</scope>
    <source>
        <strain evidence="10">NBRC 105414</strain>
    </source>
</reference>
<dbReference type="SUPFAM" id="SSF48371">
    <property type="entry name" value="ARM repeat"/>
    <property type="match status" value="2"/>
</dbReference>
<feature type="domain" description="MIF4G" evidence="9">
    <location>
        <begin position="460"/>
        <end position="694"/>
    </location>
</feature>
<evidence type="ECO:0000313" key="11">
    <source>
        <dbReference type="Proteomes" id="UP001140217"/>
    </source>
</evidence>
<dbReference type="Proteomes" id="UP001140217">
    <property type="component" value="Unassembled WGS sequence"/>
</dbReference>
<evidence type="ECO:0000256" key="4">
    <source>
        <dbReference type="ARBA" id="ARBA00022540"/>
    </source>
</evidence>
<keyword evidence="5" id="KW-0597">Phosphoprotein</keyword>
<evidence type="ECO:0000256" key="2">
    <source>
        <dbReference type="ARBA" id="ARBA00005775"/>
    </source>
</evidence>
<dbReference type="InterPro" id="IPR016024">
    <property type="entry name" value="ARM-type_fold"/>
</dbReference>
<feature type="compositionally biased region" description="Polar residues" evidence="8">
    <location>
        <begin position="731"/>
        <end position="740"/>
    </location>
</feature>
<dbReference type="GO" id="GO:0016281">
    <property type="term" value="C:eukaryotic translation initiation factor 4F complex"/>
    <property type="evidence" value="ECO:0007669"/>
    <property type="project" value="TreeGrafter"/>
</dbReference>